<evidence type="ECO:0000256" key="1">
    <source>
        <dbReference type="ARBA" id="ARBA00004123"/>
    </source>
</evidence>
<evidence type="ECO:0000256" key="4">
    <source>
        <dbReference type="SAM" id="MobiDB-lite"/>
    </source>
</evidence>
<comment type="caution">
    <text evidence="7">The sequence shown here is derived from an EMBL/GenBank/DDBJ whole genome shotgun (WGS) entry which is preliminary data.</text>
</comment>
<keyword evidence="3" id="KW-0539">Nucleus</keyword>
<dbReference type="InterPro" id="IPR035979">
    <property type="entry name" value="RBD_domain_sf"/>
</dbReference>
<proteinExistence type="predicted"/>
<dbReference type="AlphaFoldDB" id="A0AA36CU04"/>
<dbReference type="InterPro" id="IPR026896">
    <property type="entry name" value="CSTF_C"/>
</dbReference>
<keyword evidence="2" id="KW-0694">RNA-binding</keyword>
<dbReference type="GO" id="GO:0031124">
    <property type="term" value="P:mRNA 3'-end processing"/>
    <property type="evidence" value="ECO:0007669"/>
    <property type="project" value="InterPro"/>
</dbReference>
<dbReference type="Gene3D" id="1.10.20.70">
    <property type="entry name" value="Transcription termination and cleavage factor, C-terminal domain"/>
    <property type="match status" value="1"/>
</dbReference>
<dbReference type="GO" id="GO:0003729">
    <property type="term" value="F:mRNA binding"/>
    <property type="evidence" value="ECO:0007669"/>
    <property type="project" value="TreeGrafter"/>
</dbReference>
<dbReference type="Gene3D" id="3.30.70.330">
    <property type="match status" value="1"/>
</dbReference>
<dbReference type="Pfam" id="PF14304">
    <property type="entry name" value="CSTF_C"/>
    <property type="match status" value="1"/>
</dbReference>
<accession>A0AA36CU04</accession>
<feature type="region of interest" description="Disordered" evidence="4">
    <location>
        <begin position="142"/>
        <end position="202"/>
    </location>
</feature>
<evidence type="ECO:0000256" key="2">
    <source>
        <dbReference type="ARBA" id="ARBA00022884"/>
    </source>
</evidence>
<protein>
    <recommendedName>
        <fullName evidence="9">Cleavage stimulation factor subunit 2</fullName>
    </recommendedName>
</protein>
<comment type="subcellular location">
    <subcellularLocation>
        <location evidence="1">Nucleus</location>
    </subcellularLocation>
</comment>
<evidence type="ECO:0000313" key="7">
    <source>
        <dbReference type="EMBL" id="CAJ0574824.1"/>
    </source>
</evidence>
<organism evidence="7 8">
    <name type="scientific">Mesorhabditis spiculigera</name>
    <dbReference type="NCBI Taxonomy" id="96644"/>
    <lineage>
        <taxon>Eukaryota</taxon>
        <taxon>Metazoa</taxon>
        <taxon>Ecdysozoa</taxon>
        <taxon>Nematoda</taxon>
        <taxon>Chromadorea</taxon>
        <taxon>Rhabditida</taxon>
        <taxon>Rhabditina</taxon>
        <taxon>Rhabditomorpha</taxon>
        <taxon>Rhabditoidea</taxon>
        <taxon>Rhabditidae</taxon>
        <taxon>Mesorhabditinae</taxon>
        <taxon>Mesorhabditis</taxon>
    </lineage>
</organism>
<sequence>MNRPPEARYGLPPGPPERGLRSVFVGNISYDVNEDQLKALFSQLQMLQQAFAARQEDSPYGPVPSEGKAPEAVARAVASLPPEKMFELMKQTKDLCRTNPQEARRMLVDNPQLAYAFLQAQVVMRIVDPQIAMAMLQRDQSTPQVPFHQAPQAAAPNPIHTNQPPAAHQRAPAFNNPPPPSFGRPPPNVPPPAAPKPPDNDGAQAQLLMQVLQLTPEEIAMLPSGDRERVIELRNQLQHI</sequence>
<dbReference type="InterPro" id="IPR038192">
    <property type="entry name" value="CSTF_C_sf"/>
</dbReference>
<evidence type="ECO:0008006" key="9">
    <source>
        <dbReference type="Google" id="ProtNLM"/>
    </source>
</evidence>
<evidence type="ECO:0000313" key="8">
    <source>
        <dbReference type="Proteomes" id="UP001177023"/>
    </source>
</evidence>
<reference evidence="7" key="1">
    <citation type="submission" date="2023-06" db="EMBL/GenBank/DDBJ databases">
        <authorList>
            <person name="Delattre M."/>
        </authorList>
    </citation>
    <scope>NUCLEOTIDE SEQUENCE</scope>
    <source>
        <strain evidence="7">AF72</strain>
    </source>
</reference>
<evidence type="ECO:0000259" key="5">
    <source>
        <dbReference type="Pfam" id="PF14304"/>
    </source>
</evidence>
<dbReference type="FunFam" id="1.25.40.630:FF:000001">
    <property type="entry name" value="Cleavage stimulation factor subunit 2"/>
    <property type="match status" value="1"/>
</dbReference>
<feature type="non-terminal residue" evidence="7">
    <location>
        <position position="240"/>
    </location>
</feature>
<name>A0AA36CU04_9BILA</name>
<dbReference type="Gene3D" id="1.25.40.630">
    <property type="match status" value="1"/>
</dbReference>
<dbReference type="PANTHER" id="PTHR45735">
    <property type="entry name" value="CLEAVAGE STIMULATION FACTOR SUBUNIT 2"/>
    <property type="match status" value="1"/>
</dbReference>
<dbReference type="Pfam" id="PF14327">
    <property type="entry name" value="CSTF2_hinge"/>
    <property type="match status" value="1"/>
</dbReference>
<dbReference type="InterPro" id="IPR025742">
    <property type="entry name" value="CSTF2_hinge"/>
</dbReference>
<evidence type="ECO:0000259" key="6">
    <source>
        <dbReference type="Pfam" id="PF14327"/>
    </source>
</evidence>
<keyword evidence="8" id="KW-1185">Reference proteome</keyword>
<dbReference type="FunFam" id="1.10.20.70:FF:000001">
    <property type="entry name" value="Cleavage stimulation factor subunit 2"/>
    <property type="match status" value="1"/>
</dbReference>
<feature type="domain" description="Transcription termination and cleavage factor C-terminal" evidence="5">
    <location>
        <begin position="202"/>
        <end position="239"/>
    </location>
</feature>
<dbReference type="EMBL" id="CATQJA010002633">
    <property type="protein sequence ID" value="CAJ0574824.1"/>
    <property type="molecule type" value="Genomic_DNA"/>
</dbReference>
<dbReference type="Proteomes" id="UP001177023">
    <property type="component" value="Unassembled WGS sequence"/>
</dbReference>
<dbReference type="SUPFAM" id="SSF54928">
    <property type="entry name" value="RNA-binding domain, RBD"/>
    <property type="match status" value="1"/>
</dbReference>
<gene>
    <name evidence="7" type="ORF">MSPICULIGERA_LOCUS13151</name>
</gene>
<dbReference type="PANTHER" id="PTHR45735:SF2">
    <property type="entry name" value="CLEAVAGE STIMULATION FACTOR SUBUNIT 2"/>
    <property type="match status" value="1"/>
</dbReference>
<dbReference type="InterPro" id="IPR012677">
    <property type="entry name" value="Nucleotide-bd_a/b_plait_sf"/>
</dbReference>
<evidence type="ECO:0000256" key="3">
    <source>
        <dbReference type="ARBA" id="ARBA00023242"/>
    </source>
</evidence>
<feature type="compositionally biased region" description="Pro residues" evidence="4">
    <location>
        <begin position="175"/>
        <end position="197"/>
    </location>
</feature>
<dbReference type="GO" id="GO:0005847">
    <property type="term" value="C:mRNA cleavage and polyadenylation specificity factor complex"/>
    <property type="evidence" value="ECO:0007669"/>
    <property type="project" value="TreeGrafter"/>
</dbReference>
<feature type="domain" description="Cleavage stimulation factor subunit 2 hinge" evidence="6">
    <location>
        <begin position="62"/>
        <end position="136"/>
    </location>
</feature>